<dbReference type="PROSITE" id="PS51192">
    <property type="entry name" value="HELICASE_ATP_BIND_1"/>
    <property type="match status" value="1"/>
</dbReference>
<dbReference type="SMART" id="SM00487">
    <property type="entry name" value="DEXDc"/>
    <property type="match status" value="1"/>
</dbReference>
<dbReference type="SMART" id="SM00490">
    <property type="entry name" value="HELICc"/>
    <property type="match status" value="1"/>
</dbReference>
<keyword evidence="4" id="KW-0547">Nucleotide-binding</keyword>
<keyword evidence="5" id="KW-1185">Reference proteome</keyword>
<evidence type="ECO:0000256" key="1">
    <source>
        <dbReference type="ARBA" id="ARBA00022801"/>
    </source>
</evidence>
<dbReference type="Gene3D" id="3.40.50.10810">
    <property type="entry name" value="Tandem AAA-ATPase domain"/>
    <property type="match status" value="1"/>
</dbReference>
<dbReference type="PROSITE" id="PS51194">
    <property type="entry name" value="HELICASE_CTER"/>
    <property type="match status" value="1"/>
</dbReference>
<dbReference type="InterPro" id="IPR014001">
    <property type="entry name" value="Helicase_ATP-bd"/>
</dbReference>
<organism evidence="4 5">
    <name type="scientific">Actinacidiphila acidipaludis</name>
    <dbReference type="NCBI Taxonomy" id="2873382"/>
    <lineage>
        <taxon>Bacteria</taxon>
        <taxon>Bacillati</taxon>
        <taxon>Actinomycetota</taxon>
        <taxon>Actinomycetes</taxon>
        <taxon>Kitasatosporales</taxon>
        <taxon>Streptomycetaceae</taxon>
        <taxon>Actinacidiphila</taxon>
    </lineage>
</organism>
<dbReference type="Pfam" id="PF00176">
    <property type="entry name" value="SNF2-rel_dom"/>
    <property type="match status" value="1"/>
</dbReference>
<dbReference type="RefSeq" id="WP_222961696.1">
    <property type="nucleotide sequence ID" value="NZ_JAINZZ010000006.1"/>
</dbReference>
<dbReference type="Proteomes" id="UP000778578">
    <property type="component" value="Unassembled WGS sequence"/>
</dbReference>
<name>A0ABS7Q321_9ACTN</name>
<dbReference type="InterPro" id="IPR038718">
    <property type="entry name" value="SNF2-like_sf"/>
</dbReference>
<evidence type="ECO:0000313" key="5">
    <source>
        <dbReference type="Proteomes" id="UP000778578"/>
    </source>
</evidence>
<feature type="domain" description="Helicase C-terminal" evidence="3">
    <location>
        <begin position="546"/>
        <end position="703"/>
    </location>
</feature>
<dbReference type="Gene3D" id="3.40.50.300">
    <property type="entry name" value="P-loop containing nucleotide triphosphate hydrolases"/>
    <property type="match status" value="1"/>
</dbReference>
<feature type="domain" description="Helicase ATP-binding" evidence="2">
    <location>
        <begin position="298"/>
        <end position="461"/>
    </location>
</feature>
<evidence type="ECO:0000259" key="3">
    <source>
        <dbReference type="PROSITE" id="PS51194"/>
    </source>
</evidence>
<comment type="caution">
    <text evidence="4">The sequence shown here is derived from an EMBL/GenBank/DDBJ whole genome shotgun (WGS) entry which is preliminary data.</text>
</comment>
<sequence length="722" mass="77842">MSHADNGTHQHRRTTLHAADQLAHAARALAEDHARAVDAARTPLDALRADLARRDLAKIPVARLKDVTEGRLRLAAIESAGYATVAHVLDAGRYELRRIPGVGPQTADQAVAAAGQIAAAVEEAVTVRIDMDDRDPRTTALLVALHRLVEAGPEARRAVDTAAKLGPELEALLAQARPAASRVRLWLKGRTARELALSAAARVQALQAQAERDGVPELFAQSSVDLLRGPADAIEAWVDFEVRSAEYYNLLAELSGQGPDPAAAEGFLPSEIADRVREQPLDDTHRRVSLRGYQSFGARFALAQRRVILGDEMGLGKTVQAIAALAHLAARGRTHFLVVCPAGVLVNWTREIRTRSTLRAVALHGPDRHDAFAEWRTRGGVAVTTYDALRGFPALPAADGGDDVAMLVVDEAHYVKNPETRRSRAVAEWTAHCERVLFLTGTPMENRVAEFRSLVRFLQPGLVPDVDAADGAAGSQAFRAAVAPAYLRRNQEDVLTELPSLVRTDEWQELSAADQDAYRDAVLSGNFMAMRRAAFAQPEKSAKLARLRDIVAEAAGNGLKVVVFSFFRDVLAAVERALGPDDVHGPLSGGQSPARRQALVDAFSAVRGHAVLLAQIEAGGVGLNLQAASVVILCEPQVKPTIEHQAVARAHRMGQVRAVQVHRLLSTTGVDQRLLAILESKGRLFDAYARRSEVAAVAPEAVDVSDVGIAQRIVAEEQLRLS</sequence>
<keyword evidence="4" id="KW-0067">ATP-binding</keyword>
<dbReference type="InterPro" id="IPR001650">
    <property type="entry name" value="Helicase_C-like"/>
</dbReference>
<dbReference type="GO" id="GO:0004386">
    <property type="term" value="F:helicase activity"/>
    <property type="evidence" value="ECO:0007669"/>
    <property type="project" value="UniProtKB-KW"/>
</dbReference>
<dbReference type="InterPro" id="IPR000330">
    <property type="entry name" value="SNF2_N"/>
</dbReference>
<keyword evidence="4" id="KW-0347">Helicase</keyword>
<dbReference type="InterPro" id="IPR027417">
    <property type="entry name" value="P-loop_NTPase"/>
</dbReference>
<reference evidence="4 5" key="1">
    <citation type="submission" date="2021-08" db="EMBL/GenBank/DDBJ databases">
        <title>WGS of actinomycetes from Thailand.</title>
        <authorList>
            <person name="Thawai C."/>
        </authorList>
    </citation>
    <scope>NUCLEOTIDE SEQUENCE [LARGE SCALE GENOMIC DNA]</scope>
    <source>
        <strain evidence="4 5">PLK6-54</strain>
    </source>
</reference>
<evidence type="ECO:0000259" key="2">
    <source>
        <dbReference type="PROSITE" id="PS51192"/>
    </source>
</evidence>
<dbReference type="EMBL" id="JAINZZ010000006">
    <property type="protein sequence ID" value="MBY8877541.1"/>
    <property type="molecule type" value="Genomic_DNA"/>
</dbReference>
<dbReference type="CDD" id="cd17919">
    <property type="entry name" value="DEXHc_Snf"/>
    <property type="match status" value="1"/>
</dbReference>
<proteinExistence type="predicted"/>
<protein>
    <submittedName>
        <fullName evidence="4">DEAD/DEAH box helicase</fullName>
    </submittedName>
</protein>
<dbReference type="PANTHER" id="PTHR10799">
    <property type="entry name" value="SNF2/RAD54 HELICASE FAMILY"/>
    <property type="match status" value="1"/>
</dbReference>
<keyword evidence="1" id="KW-0378">Hydrolase</keyword>
<dbReference type="InterPro" id="IPR049730">
    <property type="entry name" value="SNF2/RAD54-like_C"/>
</dbReference>
<gene>
    <name evidence="4" type="ORF">K7862_07820</name>
</gene>
<evidence type="ECO:0000313" key="4">
    <source>
        <dbReference type="EMBL" id="MBY8877541.1"/>
    </source>
</evidence>
<dbReference type="CDD" id="cd18793">
    <property type="entry name" value="SF2_C_SNF"/>
    <property type="match status" value="1"/>
</dbReference>
<accession>A0ABS7Q321</accession>
<dbReference type="SUPFAM" id="SSF52540">
    <property type="entry name" value="P-loop containing nucleoside triphosphate hydrolases"/>
    <property type="match status" value="2"/>
</dbReference>
<dbReference type="Pfam" id="PF00271">
    <property type="entry name" value="Helicase_C"/>
    <property type="match status" value="1"/>
</dbReference>